<evidence type="ECO:0000313" key="2">
    <source>
        <dbReference type="EMBL" id="KIJ99523.1"/>
    </source>
</evidence>
<name>A0A0C9XDD6_9AGAR</name>
<evidence type="ECO:0000313" key="3">
    <source>
        <dbReference type="Proteomes" id="UP000054477"/>
    </source>
</evidence>
<dbReference type="Pfam" id="PF05368">
    <property type="entry name" value="NmrA"/>
    <property type="match status" value="1"/>
</dbReference>
<dbReference type="AlphaFoldDB" id="A0A0C9XDD6"/>
<protein>
    <recommendedName>
        <fullName evidence="1">NmrA-like domain-containing protein</fullName>
    </recommendedName>
</protein>
<dbReference type="GO" id="GO:0004029">
    <property type="term" value="F:aldehyde dehydrogenase (NAD+) activity"/>
    <property type="evidence" value="ECO:0007669"/>
    <property type="project" value="TreeGrafter"/>
</dbReference>
<dbReference type="OrthoDB" id="2130169at2759"/>
<dbReference type="EMBL" id="KN838645">
    <property type="protein sequence ID" value="KIJ99523.1"/>
    <property type="molecule type" value="Genomic_DNA"/>
</dbReference>
<dbReference type="Proteomes" id="UP000054477">
    <property type="component" value="Unassembled WGS sequence"/>
</dbReference>
<dbReference type="InterPro" id="IPR008030">
    <property type="entry name" value="NmrA-like"/>
</dbReference>
<sequence>MSTQTKLNVFITGGTGYIGGSVLSRLLIHPSFTSGSFQISALVRTVEKGEKLKGLGVRPVVGSYDDLDVLEREAGDADVVFSLADADALPGAKAILEGLKKRYERTGRVSKLIHTLTFVMDDAGGLHGDHLIYSDLRDTDAINALPDNKFHRHVDVPIIKADEEGYLRSYIVAPGNIFGTPSGPLVDLGIQNLHSILFPIFFKVGIARKQGGYIGLGKNVSPAADVEDTADLYLILFNALLANDSNVAHGREGIYFVENAEYTGYELAKATSEALVELGIGATRDATAFTDDELELYFGKNWPFFSSNVRPRADRARALGWRPVKGKEALLASSFQGLAVPEMVYEYL</sequence>
<dbReference type="PANTHER" id="PTHR48079:SF6">
    <property type="entry name" value="NAD(P)-BINDING DOMAIN-CONTAINING PROTEIN-RELATED"/>
    <property type="match status" value="1"/>
</dbReference>
<dbReference type="GO" id="GO:0005737">
    <property type="term" value="C:cytoplasm"/>
    <property type="evidence" value="ECO:0007669"/>
    <property type="project" value="TreeGrafter"/>
</dbReference>
<dbReference type="InterPro" id="IPR036291">
    <property type="entry name" value="NAD(P)-bd_dom_sf"/>
</dbReference>
<dbReference type="Gene3D" id="3.40.50.720">
    <property type="entry name" value="NAD(P)-binding Rossmann-like Domain"/>
    <property type="match status" value="1"/>
</dbReference>
<dbReference type="InterPro" id="IPR051783">
    <property type="entry name" value="NAD(P)-dependent_oxidoreduct"/>
</dbReference>
<reference evidence="2 3" key="1">
    <citation type="submission" date="2014-04" db="EMBL/GenBank/DDBJ databases">
        <authorList>
            <consortium name="DOE Joint Genome Institute"/>
            <person name="Kuo A."/>
            <person name="Kohler A."/>
            <person name="Nagy L.G."/>
            <person name="Floudas D."/>
            <person name="Copeland A."/>
            <person name="Barry K.W."/>
            <person name="Cichocki N."/>
            <person name="Veneault-Fourrey C."/>
            <person name="LaButti K."/>
            <person name="Lindquist E.A."/>
            <person name="Lipzen A."/>
            <person name="Lundell T."/>
            <person name="Morin E."/>
            <person name="Murat C."/>
            <person name="Sun H."/>
            <person name="Tunlid A."/>
            <person name="Henrissat B."/>
            <person name="Grigoriev I.V."/>
            <person name="Hibbett D.S."/>
            <person name="Martin F."/>
            <person name="Nordberg H.P."/>
            <person name="Cantor M.N."/>
            <person name="Hua S.X."/>
        </authorList>
    </citation>
    <scope>NUCLEOTIDE SEQUENCE [LARGE SCALE GENOMIC DNA]</scope>
    <source>
        <strain evidence="2 3">LaAM-08-1</strain>
    </source>
</reference>
<evidence type="ECO:0000259" key="1">
    <source>
        <dbReference type="Pfam" id="PF05368"/>
    </source>
</evidence>
<dbReference type="STRING" id="1095629.A0A0C9XDD6"/>
<keyword evidence="3" id="KW-1185">Reference proteome</keyword>
<organism evidence="2 3">
    <name type="scientific">Laccaria amethystina LaAM-08-1</name>
    <dbReference type="NCBI Taxonomy" id="1095629"/>
    <lineage>
        <taxon>Eukaryota</taxon>
        <taxon>Fungi</taxon>
        <taxon>Dikarya</taxon>
        <taxon>Basidiomycota</taxon>
        <taxon>Agaricomycotina</taxon>
        <taxon>Agaricomycetes</taxon>
        <taxon>Agaricomycetidae</taxon>
        <taxon>Agaricales</taxon>
        <taxon>Agaricineae</taxon>
        <taxon>Hydnangiaceae</taxon>
        <taxon>Laccaria</taxon>
    </lineage>
</organism>
<feature type="domain" description="NmrA-like" evidence="1">
    <location>
        <begin position="8"/>
        <end position="85"/>
    </location>
</feature>
<reference evidence="3" key="2">
    <citation type="submission" date="2015-01" db="EMBL/GenBank/DDBJ databases">
        <title>Evolutionary Origins and Diversification of the Mycorrhizal Mutualists.</title>
        <authorList>
            <consortium name="DOE Joint Genome Institute"/>
            <consortium name="Mycorrhizal Genomics Consortium"/>
            <person name="Kohler A."/>
            <person name="Kuo A."/>
            <person name="Nagy L.G."/>
            <person name="Floudas D."/>
            <person name="Copeland A."/>
            <person name="Barry K.W."/>
            <person name="Cichocki N."/>
            <person name="Veneault-Fourrey C."/>
            <person name="LaButti K."/>
            <person name="Lindquist E.A."/>
            <person name="Lipzen A."/>
            <person name="Lundell T."/>
            <person name="Morin E."/>
            <person name="Murat C."/>
            <person name="Riley R."/>
            <person name="Ohm R."/>
            <person name="Sun H."/>
            <person name="Tunlid A."/>
            <person name="Henrissat B."/>
            <person name="Grigoriev I.V."/>
            <person name="Hibbett D.S."/>
            <person name="Martin F."/>
        </authorList>
    </citation>
    <scope>NUCLEOTIDE SEQUENCE [LARGE SCALE GENOMIC DNA]</scope>
    <source>
        <strain evidence="3">LaAM-08-1</strain>
    </source>
</reference>
<dbReference type="PANTHER" id="PTHR48079">
    <property type="entry name" value="PROTEIN YEEZ"/>
    <property type="match status" value="1"/>
</dbReference>
<proteinExistence type="predicted"/>
<dbReference type="SUPFAM" id="SSF51735">
    <property type="entry name" value="NAD(P)-binding Rossmann-fold domains"/>
    <property type="match status" value="1"/>
</dbReference>
<dbReference type="HOGENOM" id="CLU_007383_12_1_1"/>
<gene>
    <name evidence="2" type="ORF">K443DRAFT_102145</name>
</gene>
<accession>A0A0C9XDD6</accession>